<evidence type="ECO:0000313" key="2">
    <source>
        <dbReference type="Proteomes" id="UP000672097"/>
    </source>
</evidence>
<reference evidence="1 2" key="1">
    <citation type="submission" date="2021-04" db="EMBL/GenBank/DDBJ databases">
        <title>The genome sequence of type strain Ideonella paludis KCTC 32238.</title>
        <authorList>
            <person name="Liu Y."/>
        </authorList>
    </citation>
    <scope>NUCLEOTIDE SEQUENCE [LARGE SCALE GENOMIC DNA]</scope>
    <source>
        <strain evidence="1 2">KCTC 32238</strain>
    </source>
</reference>
<sequence>MTTTNRDTIIHQHGPHAVLADSQPITMADGTVTTLHRVARNGQLAPLLRALVLPHAIAVFDLRALIGTPPPSIVMDGPWIAASIDRKFSGAAAVQTAVSTNLSDVWGNPTWVPMRRIAA</sequence>
<gene>
    <name evidence="1" type="ORF">KAK11_04710</name>
</gene>
<dbReference type="RefSeq" id="WP_210806774.1">
    <property type="nucleotide sequence ID" value="NZ_JAGQDG010000002.1"/>
</dbReference>
<evidence type="ECO:0000313" key="1">
    <source>
        <dbReference type="EMBL" id="MBQ0934624.1"/>
    </source>
</evidence>
<dbReference type="EMBL" id="JAGQDG010000002">
    <property type="protein sequence ID" value="MBQ0934624.1"/>
    <property type="molecule type" value="Genomic_DNA"/>
</dbReference>
<protein>
    <recommendedName>
        <fullName evidence="3">Hedgehog/Intein (Hint) domain-containing protein</fullName>
    </recommendedName>
</protein>
<evidence type="ECO:0008006" key="3">
    <source>
        <dbReference type="Google" id="ProtNLM"/>
    </source>
</evidence>
<proteinExistence type="predicted"/>
<name>A0ABS5DU24_9BURK</name>
<dbReference type="Proteomes" id="UP000672097">
    <property type="component" value="Unassembled WGS sequence"/>
</dbReference>
<keyword evidence="2" id="KW-1185">Reference proteome</keyword>
<comment type="caution">
    <text evidence="1">The sequence shown here is derived from an EMBL/GenBank/DDBJ whole genome shotgun (WGS) entry which is preliminary data.</text>
</comment>
<accession>A0ABS5DU24</accession>
<organism evidence="1 2">
    <name type="scientific">Ideonella paludis</name>
    <dbReference type="NCBI Taxonomy" id="1233411"/>
    <lineage>
        <taxon>Bacteria</taxon>
        <taxon>Pseudomonadati</taxon>
        <taxon>Pseudomonadota</taxon>
        <taxon>Betaproteobacteria</taxon>
        <taxon>Burkholderiales</taxon>
        <taxon>Sphaerotilaceae</taxon>
        <taxon>Ideonella</taxon>
    </lineage>
</organism>